<gene>
    <name evidence="2" type="ORF">H7R39_01175</name>
</gene>
<protein>
    <recommendedName>
        <fullName evidence="4">Rdx family protein</fullName>
    </recommendedName>
</protein>
<keyword evidence="3" id="KW-1185">Reference proteome</keyword>
<evidence type="ECO:0000313" key="2">
    <source>
        <dbReference type="EMBL" id="MBC2881903.1"/>
    </source>
</evidence>
<comment type="caution">
    <text evidence="2">The sequence shown here is derived from an EMBL/GenBank/DDBJ whole genome shotgun (WGS) entry which is preliminary data.</text>
</comment>
<sequence>MPGANISKIVGSGGNFIVEVDGKVVFSKKDLIGTDVNALPNHEEIVALVDSVKKSA</sequence>
<proteinExistence type="predicted"/>
<dbReference type="AlphaFoldDB" id="A0A842J8N9"/>
<reference evidence="2 3" key="1">
    <citation type="submission" date="2020-08" db="EMBL/GenBank/DDBJ databases">
        <title>Complete genome and description of Campylobacter massiliensis Marseille-Q3452 sp. nov.</title>
        <authorList>
            <person name="Antezack A."/>
        </authorList>
    </citation>
    <scope>NUCLEOTIDE SEQUENCE [LARGE SCALE GENOMIC DNA]</scope>
    <source>
        <strain evidence="2 3">Marseille-Q3452</strain>
    </source>
</reference>
<evidence type="ECO:0008006" key="4">
    <source>
        <dbReference type="Google" id="ProtNLM"/>
    </source>
</evidence>
<dbReference type="Pfam" id="PF10262">
    <property type="entry name" value="Rdx"/>
    <property type="match status" value="1"/>
</dbReference>
<dbReference type="Gene3D" id="3.40.30.10">
    <property type="entry name" value="Glutaredoxin"/>
    <property type="match status" value="1"/>
</dbReference>
<organism evidence="2 3">
    <name type="scientific">Campylobacter massiliensis</name>
    <dbReference type="NCBI Taxonomy" id="2762557"/>
    <lineage>
        <taxon>Bacteria</taxon>
        <taxon>Pseudomonadati</taxon>
        <taxon>Campylobacterota</taxon>
        <taxon>Epsilonproteobacteria</taxon>
        <taxon>Campylobacterales</taxon>
        <taxon>Campylobacteraceae</taxon>
        <taxon>Campylobacter</taxon>
    </lineage>
</organism>
<dbReference type="Proteomes" id="UP000552683">
    <property type="component" value="Unassembled WGS sequence"/>
</dbReference>
<evidence type="ECO:0000256" key="1">
    <source>
        <dbReference type="ARBA" id="ARBA00023284"/>
    </source>
</evidence>
<evidence type="ECO:0000313" key="3">
    <source>
        <dbReference type="Proteomes" id="UP000552683"/>
    </source>
</evidence>
<keyword evidence="1" id="KW-0676">Redox-active center</keyword>
<accession>A0A842J8N9</accession>
<name>A0A842J8N9_9BACT</name>
<dbReference type="InterPro" id="IPR011893">
    <property type="entry name" value="Selenoprotein_Rdx-typ"/>
</dbReference>
<dbReference type="EMBL" id="JACLZK010000001">
    <property type="protein sequence ID" value="MBC2881903.1"/>
    <property type="molecule type" value="Genomic_DNA"/>
</dbReference>